<keyword evidence="2" id="KW-0808">Transferase</keyword>
<feature type="domain" description="N-acetyltransferase" evidence="1">
    <location>
        <begin position="40"/>
        <end position="172"/>
    </location>
</feature>
<dbReference type="PANTHER" id="PTHR47237">
    <property type="entry name" value="SLL0310 PROTEIN"/>
    <property type="match status" value="1"/>
</dbReference>
<dbReference type="Pfam" id="PF18014">
    <property type="entry name" value="Acetyltransf_18"/>
    <property type="match status" value="1"/>
</dbReference>
<dbReference type="STRING" id="1079.BVIR_2131"/>
<protein>
    <submittedName>
        <fullName evidence="2">Acetyltransferase (GNAT) family protein</fullName>
    </submittedName>
</protein>
<dbReference type="AlphaFoldDB" id="A0A0P0J7S2"/>
<organism evidence="2 3">
    <name type="scientific">Blastochloris viridis</name>
    <name type="common">Rhodopseudomonas viridis</name>
    <dbReference type="NCBI Taxonomy" id="1079"/>
    <lineage>
        <taxon>Bacteria</taxon>
        <taxon>Pseudomonadati</taxon>
        <taxon>Pseudomonadota</taxon>
        <taxon>Alphaproteobacteria</taxon>
        <taxon>Hyphomicrobiales</taxon>
        <taxon>Blastochloridaceae</taxon>
        <taxon>Blastochloris</taxon>
    </lineage>
</organism>
<accession>A0A0P0J7S2</accession>
<evidence type="ECO:0000313" key="3">
    <source>
        <dbReference type="Proteomes" id="UP000065734"/>
    </source>
</evidence>
<dbReference type="Proteomes" id="UP000065734">
    <property type="component" value="Chromosome I"/>
</dbReference>
<sequence>MLAARNRPLAAVSVAAMAAGRWARAKAPSPRYTATMGTSILIRPMERPELDLAVDWAAAEGWNPGLADAEAFYPADPGGFLLAQYAGTPVACMSAVRYGDGFGFVGFYIAHPAMRGRGFGKAVWQAGMARLAGRTVGLDGVVAQQDSYRKSGFRLAWRNVRFEGVLPPLPRAAGVAIADAATVPFERIAAFDRRFFPAARHVFLARWLTLPGHRAKVALRAGALAGLAVARPCRRGTKVGPLYAEDAGCALALLAGLNGPPLPEPVILDVPQINPAAVALVESLGFEPAFETARMYAGRAPDTDLGGLFGVTTFELG</sequence>
<dbReference type="SUPFAM" id="SSF55729">
    <property type="entry name" value="Acyl-CoA N-acyltransferases (Nat)"/>
    <property type="match status" value="1"/>
</dbReference>
<dbReference type="RefSeq" id="WP_236823592.1">
    <property type="nucleotide sequence ID" value="NZ_AP014854.2"/>
</dbReference>
<dbReference type="InterPro" id="IPR000182">
    <property type="entry name" value="GNAT_dom"/>
</dbReference>
<dbReference type="InterPro" id="IPR041496">
    <property type="entry name" value="YitH/HolE_GNAT"/>
</dbReference>
<gene>
    <name evidence="2" type="ORF">BVIRIDIS_15760</name>
</gene>
<dbReference type="EMBL" id="LN907867">
    <property type="protein sequence ID" value="CUU42563.1"/>
    <property type="molecule type" value="Genomic_DNA"/>
</dbReference>
<dbReference type="PATRIC" id="fig|1079.6.peg.2211"/>
<dbReference type="InterPro" id="IPR052729">
    <property type="entry name" value="Acyl/Acetyltrans_Enzymes"/>
</dbReference>
<evidence type="ECO:0000313" key="2">
    <source>
        <dbReference type="EMBL" id="CUU42563.1"/>
    </source>
</evidence>
<proteinExistence type="predicted"/>
<reference evidence="3" key="1">
    <citation type="journal article" date="2016" name="Genome Announc.">
        <title>Revised genome sequence of the purple photosynthetic bacterium Blastochloris viridis.</title>
        <authorList>
            <person name="Liu L.N."/>
            <person name="Faulkner M."/>
            <person name="Liu X."/>
            <person name="Huang F."/>
            <person name="Darby A.C."/>
            <person name="Hall N."/>
        </authorList>
    </citation>
    <scope>NUCLEOTIDE SEQUENCE [LARGE SCALE GENOMIC DNA]</scope>
    <source>
        <strain evidence="3">ATCC 19567 / DSM 133 / F</strain>
    </source>
</reference>
<dbReference type="Pfam" id="PF00583">
    <property type="entry name" value="Acetyltransf_1"/>
    <property type="match status" value="1"/>
</dbReference>
<dbReference type="Gene3D" id="3.40.630.90">
    <property type="match status" value="1"/>
</dbReference>
<dbReference type="GO" id="GO:0016747">
    <property type="term" value="F:acyltransferase activity, transferring groups other than amino-acyl groups"/>
    <property type="evidence" value="ECO:0007669"/>
    <property type="project" value="InterPro"/>
</dbReference>
<keyword evidence="3" id="KW-1185">Reference proteome</keyword>
<dbReference type="PROSITE" id="PS51186">
    <property type="entry name" value="GNAT"/>
    <property type="match status" value="1"/>
</dbReference>
<dbReference type="InterPro" id="IPR016181">
    <property type="entry name" value="Acyl_CoA_acyltransferase"/>
</dbReference>
<name>A0A0P0J7S2_BLAVI</name>
<dbReference type="Gene3D" id="3.40.630.30">
    <property type="match status" value="1"/>
</dbReference>
<dbReference type="KEGG" id="bvr:BVIR_2131"/>
<dbReference type="PANTHER" id="PTHR47237:SF1">
    <property type="entry name" value="SLL0310 PROTEIN"/>
    <property type="match status" value="1"/>
</dbReference>
<dbReference type="CDD" id="cd04301">
    <property type="entry name" value="NAT_SF"/>
    <property type="match status" value="1"/>
</dbReference>
<evidence type="ECO:0000259" key="1">
    <source>
        <dbReference type="PROSITE" id="PS51186"/>
    </source>
</evidence>